<proteinExistence type="predicted"/>
<name>A0A9D6V9S6_9BACT</name>
<sequence length="185" mass="20928">MPMKIIAPDVESRDARFKLHKLIAQGFSEHHALARVFPRDPNRRRRLREWQQQGLWPIPAEELKQWDGGKASSEEAKVKKSPENSSTRGPAVVGGMQTHELEQSAADIVRRELSRLFESVAISPIPKTGKKGRRAIKKAFTVPSDLWAEIEQLFPGEIMSNVISAALRLYVNSKKEVERENGPKN</sequence>
<feature type="compositionally biased region" description="Basic and acidic residues" evidence="1">
    <location>
        <begin position="66"/>
        <end position="82"/>
    </location>
</feature>
<dbReference type="EMBL" id="JACRDE010000494">
    <property type="protein sequence ID" value="MBI5251557.1"/>
    <property type="molecule type" value="Genomic_DNA"/>
</dbReference>
<reference evidence="2" key="1">
    <citation type="submission" date="2020-07" db="EMBL/GenBank/DDBJ databases">
        <title>Huge and variable diversity of episymbiotic CPR bacteria and DPANN archaea in groundwater ecosystems.</title>
        <authorList>
            <person name="He C.Y."/>
            <person name="Keren R."/>
            <person name="Whittaker M."/>
            <person name="Farag I.F."/>
            <person name="Doudna J."/>
            <person name="Cate J.H.D."/>
            <person name="Banfield J.F."/>
        </authorList>
    </citation>
    <scope>NUCLEOTIDE SEQUENCE</scope>
    <source>
        <strain evidence="2">NC_groundwater_1664_Pr3_B-0.1um_52_9</strain>
    </source>
</reference>
<accession>A0A9D6V9S6</accession>
<comment type="caution">
    <text evidence="2">The sequence shown here is derived from an EMBL/GenBank/DDBJ whole genome shotgun (WGS) entry which is preliminary data.</text>
</comment>
<feature type="region of interest" description="Disordered" evidence="1">
    <location>
        <begin position="66"/>
        <end position="95"/>
    </location>
</feature>
<evidence type="ECO:0000313" key="3">
    <source>
        <dbReference type="Proteomes" id="UP000807825"/>
    </source>
</evidence>
<evidence type="ECO:0000256" key="1">
    <source>
        <dbReference type="SAM" id="MobiDB-lite"/>
    </source>
</evidence>
<protein>
    <submittedName>
        <fullName evidence="2">Uncharacterized protein</fullName>
    </submittedName>
</protein>
<dbReference type="AlphaFoldDB" id="A0A9D6V9S6"/>
<evidence type="ECO:0000313" key="2">
    <source>
        <dbReference type="EMBL" id="MBI5251557.1"/>
    </source>
</evidence>
<organism evidence="2 3">
    <name type="scientific">Desulfomonile tiedjei</name>
    <dbReference type="NCBI Taxonomy" id="2358"/>
    <lineage>
        <taxon>Bacteria</taxon>
        <taxon>Pseudomonadati</taxon>
        <taxon>Thermodesulfobacteriota</taxon>
        <taxon>Desulfomonilia</taxon>
        <taxon>Desulfomonilales</taxon>
        <taxon>Desulfomonilaceae</taxon>
        <taxon>Desulfomonile</taxon>
    </lineage>
</organism>
<gene>
    <name evidence="2" type="ORF">HY912_18865</name>
</gene>
<dbReference type="Proteomes" id="UP000807825">
    <property type="component" value="Unassembled WGS sequence"/>
</dbReference>